<dbReference type="SUPFAM" id="SSF158430">
    <property type="entry name" value="Bacillus cereus metalloprotein-like"/>
    <property type="match status" value="1"/>
</dbReference>
<reference evidence="1" key="1">
    <citation type="submission" date="2022-07" db="EMBL/GenBank/DDBJ databases">
        <title>Enhanced cultured diversity of the mouse gut microbiota enables custom-made synthetic communities.</title>
        <authorList>
            <person name="Afrizal A."/>
        </authorList>
    </citation>
    <scope>NUCLEOTIDE SEQUENCE</scope>
    <source>
        <strain evidence="1">DSM 28593</strain>
    </source>
</reference>
<keyword evidence="2" id="KW-1185">Reference proteome</keyword>
<accession>A0AAE3HF60</accession>
<dbReference type="EMBL" id="JANKAS010000010">
    <property type="protein sequence ID" value="MCR1899466.1"/>
    <property type="molecule type" value="Genomic_DNA"/>
</dbReference>
<evidence type="ECO:0000313" key="2">
    <source>
        <dbReference type="Proteomes" id="UP001205748"/>
    </source>
</evidence>
<organism evidence="1 2">
    <name type="scientific">Irregularibacter muris</name>
    <dbReference type="NCBI Taxonomy" id="1796619"/>
    <lineage>
        <taxon>Bacteria</taxon>
        <taxon>Bacillati</taxon>
        <taxon>Bacillota</taxon>
        <taxon>Clostridia</taxon>
        <taxon>Eubacteriales</taxon>
        <taxon>Eubacteriaceae</taxon>
        <taxon>Irregularibacter</taxon>
    </lineage>
</organism>
<dbReference type="AlphaFoldDB" id="A0AAE3HF60"/>
<comment type="caution">
    <text evidence="1">The sequence shown here is derived from an EMBL/GenBank/DDBJ whole genome shotgun (WGS) entry which is preliminary data.</text>
</comment>
<protein>
    <submittedName>
        <fullName evidence="1">DUF2935 domain-containing protein</fullName>
    </submittedName>
</protein>
<sequence>MQFCYGDKNYIRILEEAEFWKTQESEHTVVIREVVENLEKKYVEILEDYQATLGAMEATVVQYIERLGRSNYMLTPRLIQEINQLIEATLCQSQMFVNFLASMTLESTAVKSNPTAVIVVAHIIRESEYYIGVAKAYLSYVSYRLE</sequence>
<dbReference type="InterPro" id="IPR021328">
    <property type="entry name" value="CotB-like"/>
</dbReference>
<name>A0AAE3HF60_9FIRM</name>
<evidence type="ECO:0000313" key="1">
    <source>
        <dbReference type="EMBL" id="MCR1899466.1"/>
    </source>
</evidence>
<dbReference type="Gene3D" id="1.20.1260.120">
    <property type="entry name" value="Protein of unknown function DUF2935"/>
    <property type="match status" value="1"/>
</dbReference>
<dbReference type="RefSeq" id="WP_257531869.1">
    <property type="nucleotide sequence ID" value="NZ_JANKAS010000010.1"/>
</dbReference>
<dbReference type="Pfam" id="PF11155">
    <property type="entry name" value="DUF2935"/>
    <property type="match status" value="1"/>
</dbReference>
<dbReference type="Proteomes" id="UP001205748">
    <property type="component" value="Unassembled WGS sequence"/>
</dbReference>
<gene>
    <name evidence="1" type="ORF">NSA47_10765</name>
</gene>
<proteinExistence type="predicted"/>